<protein>
    <recommendedName>
        <fullName evidence="4">HTH marR-type domain-containing protein</fullName>
    </recommendedName>
</protein>
<evidence type="ECO:0000313" key="5">
    <source>
        <dbReference type="EMBL" id="GAA1614828.1"/>
    </source>
</evidence>
<evidence type="ECO:0000256" key="1">
    <source>
        <dbReference type="ARBA" id="ARBA00023015"/>
    </source>
</evidence>
<dbReference type="InterPro" id="IPR023187">
    <property type="entry name" value="Tscrpt_reg_MarR-type_CS"/>
</dbReference>
<keyword evidence="2" id="KW-0238">DNA-binding</keyword>
<dbReference type="Proteomes" id="UP001500393">
    <property type="component" value="Unassembled WGS sequence"/>
</dbReference>
<evidence type="ECO:0000259" key="4">
    <source>
        <dbReference type="PROSITE" id="PS50995"/>
    </source>
</evidence>
<gene>
    <name evidence="5" type="ORF">GCM10009789_81170</name>
</gene>
<comment type="caution">
    <text evidence="5">The sequence shown here is derived from an EMBL/GenBank/DDBJ whole genome shotgun (WGS) entry which is preliminary data.</text>
</comment>
<dbReference type="Gene3D" id="1.10.10.10">
    <property type="entry name" value="Winged helix-like DNA-binding domain superfamily/Winged helix DNA-binding domain"/>
    <property type="match status" value="1"/>
</dbReference>
<keyword evidence="1" id="KW-0805">Transcription regulation</keyword>
<dbReference type="InterPro" id="IPR039422">
    <property type="entry name" value="MarR/SlyA-like"/>
</dbReference>
<dbReference type="InterPro" id="IPR036390">
    <property type="entry name" value="WH_DNA-bd_sf"/>
</dbReference>
<accession>A0ABP4QKZ8</accession>
<sequence>MSRQPKRRVSSEQATEEQWAEFADLVLDIAREIQFRGYVSPEALSLSAPEGSVMRYLFRHPGALPSEVAFATGLQRSNLSALLRGLEEKGLIDRVADVDDRRSVRIHPTPRAISNYALVRQEWGSAVAAAAEDDPTVEASLPLLTKVAAGLVRLRQADSRP</sequence>
<dbReference type="PRINTS" id="PR00598">
    <property type="entry name" value="HTHMARR"/>
</dbReference>
<feature type="domain" description="HTH marR-type" evidence="4">
    <location>
        <begin position="19"/>
        <end position="149"/>
    </location>
</feature>
<dbReference type="InterPro" id="IPR000835">
    <property type="entry name" value="HTH_MarR-typ"/>
</dbReference>
<name>A0ABP4QKZ8_9ACTN</name>
<dbReference type="PANTHER" id="PTHR33164:SF43">
    <property type="entry name" value="HTH-TYPE TRANSCRIPTIONAL REPRESSOR YETL"/>
    <property type="match status" value="1"/>
</dbReference>
<dbReference type="PROSITE" id="PS01117">
    <property type="entry name" value="HTH_MARR_1"/>
    <property type="match status" value="1"/>
</dbReference>
<evidence type="ECO:0000313" key="6">
    <source>
        <dbReference type="Proteomes" id="UP001500393"/>
    </source>
</evidence>
<dbReference type="PROSITE" id="PS50995">
    <property type="entry name" value="HTH_MARR_2"/>
    <property type="match status" value="1"/>
</dbReference>
<reference evidence="6" key="1">
    <citation type="journal article" date="2019" name="Int. J. Syst. Evol. Microbiol.">
        <title>The Global Catalogue of Microorganisms (GCM) 10K type strain sequencing project: providing services to taxonomists for standard genome sequencing and annotation.</title>
        <authorList>
            <consortium name="The Broad Institute Genomics Platform"/>
            <consortium name="The Broad Institute Genome Sequencing Center for Infectious Disease"/>
            <person name="Wu L."/>
            <person name="Ma J."/>
        </authorList>
    </citation>
    <scope>NUCLEOTIDE SEQUENCE [LARGE SCALE GENOMIC DNA]</scope>
    <source>
        <strain evidence="6">JCM 14969</strain>
    </source>
</reference>
<keyword evidence="3" id="KW-0804">Transcription</keyword>
<keyword evidence="6" id="KW-1185">Reference proteome</keyword>
<dbReference type="SMART" id="SM00347">
    <property type="entry name" value="HTH_MARR"/>
    <property type="match status" value="1"/>
</dbReference>
<dbReference type="InterPro" id="IPR036388">
    <property type="entry name" value="WH-like_DNA-bd_sf"/>
</dbReference>
<dbReference type="SUPFAM" id="SSF46785">
    <property type="entry name" value="Winged helix' DNA-binding domain"/>
    <property type="match status" value="1"/>
</dbReference>
<proteinExistence type="predicted"/>
<dbReference type="PANTHER" id="PTHR33164">
    <property type="entry name" value="TRANSCRIPTIONAL REGULATOR, MARR FAMILY"/>
    <property type="match status" value="1"/>
</dbReference>
<evidence type="ECO:0000256" key="3">
    <source>
        <dbReference type="ARBA" id="ARBA00023163"/>
    </source>
</evidence>
<dbReference type="Pfam" id="PF12802">
    <property type="entry name" value="MarR_2"/>
    <property type="match status" value="1"/>
</dbReference>
<dbReference type="RefSeq" id="WP_344222095.1">
    <property type="nucleotide sequence ID" value="NZ_BAAAOS010000064.1"/>
</dbReference>
<evidence type="ECO:0000256" key="2">
    <source>
        <dbReference type="ARBA" id="ARBA00023125"/>
    </source>
</evidence>
<dbReference type="EMBL" id="BAAAOS010000064">
    <property type="protein sequence ID" value="GAA1614828.1"/>
    <property type="molecule type" value="Genomic_DNA"/>
</dbReference>
<organism evidence="5 6">
    <name type="scientific">Kribbella sancticallisti</name>
    <dbReference type="NCBI Taxonomy" id="460087"/>
    <lineage>
        <taxon>Bacteria</taxon>
        <taxon>Bacillati</taxon>
        <taxon>Actinomycetota</taxon>
        <taxon>Actinomycetes</taxon>
        <taxon>Propionibacteriales</taxon>
        <taxon>Kribbellaceae</taxon>
        <taxon>Kribbella</taxon>
    </lineage>
</organism>